<dbReference type="EMBL" id="RDQH01000329">
    <property type="protein sequence ID" value="RXI04169.1"/>
    <property type="molecule type" value="Genomic_DNA"/>
</dbReference>
<dbReference type="InterPro" id="IPR053238">
    <property type="entry name" value="RING-H2_zinc_finger"/>
</dbReference>
<evidence type="ECO:0000256" key="2">
    <source>
        <dbReference type="ARBA" id="ARBA00012483"/>
    </source>
</evidence>
<keyword evidence="4" id="KW-0863">Zinc-finger</keyword>
<dbReference type="PANTHER" id="PTHR14155:SF627">
    <property type="entry name" value="OS06G0192800 PROTEIN"/>
    <property type="match status" value="1"/>
</dbReference>
<dbReference type="GO" id="GO:0008270">
    <property type="term" value="F:zinc ion binding"/>
    <property type="evidence" value="ECO:0007669"/>
    <property type="project" value="UniProtKB-KW"/>
</dbReference>
<dbReference type="SUPFAM" id="SSF57850">
    <property type="entry name" value="RING/U-box"/>
    <property type="match status" value="1"/>
</dbReference>
<evidence type="ECO:0000256" key="1">
    <source>
        <dbReference type="ARBA" id="ARBA00000900"/>
    </source>
</evidence>
<keyword evidence="8" id="KW-0812">Transmembrane</keyword>
<keyword evidence="6" id="KW-0862">Zinc</keyword>
<comment type="catalytic activity">
    <reaction evidence="1">
        <text>S-ubiquitinyl-[E2 ubiquitin-conjugating enzyme]-L-cysteine + [acceptor protein]-L-lysine = [E2 ubiquitin-conjugating enzyme]-L-cysteine + N(6)-ubiquitinyl-[acceptor protein]-L-lysine.</text>
        <dbReference type="EC" id="2.3.2.27"/>
    </reaction>
</comment>
<evidence type="ECO:0000256" key="8">
    <source>
        <dbReference type="SAM" id="Phobius"/>
    </source>
</evidence>
<comment type="caution">
    <text evidence="10">The sequence shown here is derived from an EMBL/GenBank/DDBJ whole genome shotgun (WGS) entry which is preliminary data.</text>
</comment>
<keyword evidence="5" id="KW-0833">Ubl conjugation pathway</keyword>
<dbReference type="GO" id="GO:0061630">
    <property type="term" value="F:ubiquitin protein ligase activity"/>
    <property type="evidence" value="ECO:0007669"/>
    <property type="project" value="UniProtKB-EC"/>
</dbReference>
<evidence type="ECO:0000256" key="4">
    <source>
        <dbReference type="ARBA" id="ARBA00022771"/>
    </source>
</evidence>
<feature type="domain" description="RING-type" evidence="9">
    <location>
        <begin position="113"/>
        <end position="154"/>
    </location>
</feature>
<evidence type="ECO:0000313" key="11">
    <source>
        <dbReference type="Proteomes" id="UP000290289"/>
    </source>
</evidence>
<dbReference type="GO" id="GO:0016567">
    <property type="term" value="P:protein ubiquitination"/>
    <property type="evidence" value="ECO:0007669"/>
    <property type="project" value="UniProtKB-UniPathway"/>
</dbReference>
<evidence type="ECO:0000256" key="7">
    <source>
        <dbReference type="ARBA" id="ARBA00024209"/>
    </source>
</evidence>
<dbReference type="InterPro" id="IPR001841">
    <property type="entry name" value="Znf_RING"/>
</dbReference>
<dbReference type="Gene3D" id="3.30.40.10">
    <property type="entry name" value="Zinc/RING finger domain, C3HC4 (zinc finger)"/>
    <property type="match status" value="1"/>
</dbReference>
<gene>
    <name evidence="10" type="ORF">DVH24_038443</name>
</gene>
<dbReference type="Proteomes" id="UP000290289">
    <property type="component" value="Chromosome 3"/>
</dbReference>
<dbReference type="Pfam" id="PF13639">
    <property type="entry name" value="zf-RING_2"/>
    <property type="match status" value="1"/>
</dbReference>
<dbReference type="EC" id="2.3.2.27" evidence="2"/>
<keyword evidence="3" id="KW-0479">Metal-binding</keyword>
<evidence type="ECO:0000256" key="3">
    <source>
        <dbReference type="ARBA" id="ARBA00022723"/>
    </source>
</evidence>
<reference evidence="10 11" key="1">
    <citation type="submission" date="2018-10" db="EMBL/GenBank/DDBJ databases">
        <title>A high-quality apple genome assembly.</title>
        <authorList>
            <person name="Hu J."/>
        </authorList>
    </citation>
    <scope>NUCLEOTIDE SEQUENCE [LARGE SCALE GENOMIC DNA]</scope>
    <source>
        <strain evidence="11">cv. HFTH1</strain>
        <tissue evidence="10">Young leaf</tissue>
    </source>
</reference>
<keyword evidence="8" id="KW-0472">Membrane</keyword>
<organism evidence="10 11">
    <name type="scientific">Malus domestica</name>
    <name type="common">Apple</name>
    <name type="synonym">Pyrus malus</name>
    <dbReference type="NCBI Taxonomy" id="3750"/>
    <lineage>
        <taxon>Eukaryota</taxon>
        <taxon>Viridiplantae</taxon>
        <taxon>Streptophyta</taxon>
        <taxon>Embryophyta</taxon>
        <taxon>Tracheophyta</taxon>
        <taxon>Spermatophyta</taxon>
        <taxon>Magnoliopsida</taxon>
        <taxon>eudicotyledons</taxon>
        <taxon>Gunneridae</taxon>
        <taxon>Pentapetalae</taxon>
        <taxon>rosids</taxon>
        <taxon>fabids</taxon>
        <taxon>Rosales</taxon>
        <taxon>Rosaceae</taxon>
        <taxon>Amygdaloideae</taxon>
        <taxon>Maleae</taxon>
        <taxon>Malus</taxon>
    </lineage>
</organism>
<dbReference type="PANTHER" id="PTHR14155">
    <property type="entry name" value="RING FINGER DOMAIN-CONTAINING"/>
    <property type="match status" value="1"/>
</dbReference>
<feature type="transmembrane region" description="Helical" evidence="8">
    <location>
        <begin position="27"/>
        <end position="47"/>
    </location>
</feature>
<keyword evidence="8" id="KW-1133">Transmembrane helix</keyword>
<evidence type="ECO:0000256" key="5">
    <source>
        <dbReference type="ARBA" id="ARBA00022786"/>
    </source>
</evidence>
<dbReference type="AlphaFoldDB" id="A0A498K7B2"/>
<name>A0A498K7B2_MALDO</name>
<protein>
    <recommendedName>
        <fullName evidence="2">RING-type E3 ubiquitin transferase</fullName>
        <ecNumber evidence="2">2.3.2.27</ecNumber>
    </recommendedName>
</protein>
<comment type="similarity">
    <text evidence="7">Belongs to the RING-type zinc finger family. ATL subfamily.</text>
</comment>
<evidence type="ECO:0000259" key="9">
    <source>
        <dbReference type="Pfam" id="PF13639"/>
    </source>
</evidence>
<proteinExistence type="inferred from homology"/>
<sequence length="166" mass="18497">MASENSQLFERHFSDLNSSDFHTYSQGHLLVLFFSLIFIIATLFFYAHWACIKGRLSTATASATNIASLPQVHQSLGLDAAAIDSLPVILHRSVVIANPSTVLDVEAIGIEFCICLGVFEGEEKVKVLPKCQHTYHSEYVDKWLTVQSSCPLCRLSLRVINSLWLI</sequence>
<dbReference type="InterPro" id="IPR013083">
    <property type="entry name" value="Znf_RING/FYVE/PHD"/>
</dbReference>
<dbReference type="UniPathway" id="UPA00143"/>
<dbReference type="STRING" id="3750.A0A498K7B2"/>
<accession>A0A498K7B2</accession>
<evidence type="ECO:0000256" key="6">
    <source>
        <dbReference type="ARBA" id="ARBA00022833"/>
    </source>
</evidence>
<keyword evidence="11" id="KW-1185">Reference proteome</keyword>
<evidence type="ECO:0000313" key="10">
    <source>
        <dbReference type="EMBL" id="RXI04169.1"/>
    </source>
</evidence>